<dbReference type="PROSITE" id="PS51257">
    <property type="entry name" value="PROKAR_LIPOPROTEIN"/>
    <property type="match status" value="1"/>
</dbReference>
<feature type="region of interest" description="Disordered" evidence="1">
    <location>
        <begin position="18"/>
        <end position="51"/>
    </location>
</feature>
<dbReference type="GO" id="GO:0016787">
    <property type="term" value="F:hydrolase activity"/>
    <property type="evidence" value="ECO:0007669"/>
    <property type="project" value="UniProtKB-KW"/>
</dbReference>
<dbReference type="PANTHER" id="PTHR43283:SF7">
    <property type="entry name" value="BETA-LACTAMASE-RELATED DOMAIN-CONTAINING PROTEIN"/>
    <property type="match status" value="1"/>
</dbReference>
<dbReference type="AlphaFoldDB" id="A0A2S0WN14"/>
<accession>A0A2S0WN14</accession>
<dbReference type="EMBL" id="CP026952">
    <property type="protein sequence ID" value="AWB92660.1"/>
    <property type="molecule type" value="Genomic_DNA"/>
</dbReference>
<organism evidence="3 4">
    <name type="scientific">Aeromicrobium chenweiae</name>
    <dbReference type="NCBI Taxonomy" id="2079793"/>
    <lineage>
        <taxon>Bacteria</taxon>
        <taxon>Bacillati</taxon>
        <taxon>Actinomycetota</taxon>
        <taxon>Actinomycetes</taxon>
        <taxon>Propionibacteriales</taxon>
        <taxon>Nocardioidaceae</taxon>
        <taxon>Aeromicrobium</taxon>
    </lineage>
</organism>
<dbReference type="SUPFAM" id="SSF56601">
    <property type="entry name" value="beta-lactamase/transpeptidase-like"/>
    <property type="match status" value="1"/>
</dbReference>
<sequence>MRTRLAASGVVLMVLAGCAGGNPGGSEPPRTEPTRTRTTTPSAPTTSATPDVAYPGATWARAEQGDWKALDADLAANGSTCVAVVKDGRLVHDAYWNGGDPQAQQKVYSIAKSLTSLLVGTYVDDGLLDLDAPAAQQVDEWRRTAAGDITVRDLLAMTSGRHWDDATDTQMIRSEPDTTSFAVDVRQDRAPGEAWVYDNTAVQTLEAVLDGLEGSGDVVANAEQRLLGPLGMRATTWGRDPAGNALTFSGMTSTCLDLARVGHLMLNDGAWKGRQLLSADFVREATRPSSRLNAAYGLLWWVNAEGRVVEVLRQAGFATDKAPYDGRLAPNVPDDAFWAFGYGNQYVAVVPSEGVVAVRLGARPATPDRVTFDGFTADVLAALDE</sequence>
<reference evidence="4" key="1">
    <citation type="submission" date="2018-01" db="EMBL/GenBank/DDBJ databases">
        <authorList>
            <person name="Li J."/>
        </authorList>
    </citation>
    <scope>NUCLEOTIDE SEQUENCE [LARGE SCALE GENOMIC DNA]</scope>
    <source>
        <strain evidence="4">592</strain>
    </source>
</reference>
<dbReference type="InterPro" id="IPR012338">
    <property type="entry name" value="Beta-lactam/transpept-like"/>
</dbReference>
<protein>
    <submittedName>
        <fullName evidence="3">Serine hydrolase</fullName>
    </submittedName>
</protein>
<dbReference type="PANTHER" id="PTHR43283">
    <property type="entry name" value="BETA-LACTAMASE-RELATED"/>
    <property type="match status" value="1"/>
</dbReference>
<feature type="signal peptide" evidence="2">
    <location>
        <begin position="1"/>
        <end position="21"/>
    </location>
</feature>
<keyword evidence="3" id="KW-0378">Hydrolase</keyword>
<proteinExistence type="predicted"/>
<evidence type="ECO:0000256" key="1">
    <source>
        <dbReference type="SAM" id="MobiDB-lite"/>
    </source>
</evidence>
<dbReference type="Proteomes" id="UP000244384">
    <property type="component" value="Chromosome"/>
</dbReference>
<dbReference type="KEGG" id="aez:C3E78_10855"/>
<dbReference type="OrthoDB" id="3325701at2"/>
<accession>A0A5F2EZQ0</accession>
<dbReference type="InterPro" id="IPR001466">
    <property type="entry name" value="Beta-lactam-related"/>
</dbReference>
<dbReference type="RefSeq" id="WP_108578304.1">
    <property type="nucleotide sequence ID" value="NZ_CP026952.1"/>
</dbReference>
<evidence type="ECO:0000256" key="2">
    <source>
        <dbReference type="SAM" id="SignalP"/>
    </source>
</evidence>
<keyword evidence="2" id="KW-0732">Signal</keyword>
<feature type="chain" id="PRO_5043512185" evidence="2">
    <location>
        <begin position="22"/>
        <end position="385"/>
    </location>
</feature>
<dbReference type="Gene3D" id="3.40.710.10">
    <property type="entry name" value="DD-peptidase/beta-lactamase superfamily"/>
    <property type="match status" value="1"/>
</dbReference>
<dbReference type="Pfam" id="PF00144">
    <property type="entry name" value="Beta-lactamase"/>
    <property type="match status" value="1"/>
</dbReference>
<feature type="compositionally biased region" description="Low complexity" evidence="1">
    <location>
        <begin position="36"/>
        <end position="50"/>
    </location>
</feature>
<evidence type="ECO:0000313" key="3">
    <source>
        <dbReference type="EMBL" id="AWB92660.1"/>
    </source>
</evidence>
<keyword evidence="4" id="KW-1185">Reference proteome</keyword>
<name>A0A2S0WN14_9ACTN</name>
<dbReference type="InterPro" id="IPR050789">
    <property type="entry name" value="Diverse_Enzym_Activities"/>
</dbReference>
<evidence type="ECO:0000313" key="4">
    <source>
        <dbReference type="Proteomes" id="UP000244384"/>
    </source>
</evidence>
<gene>
    <name evidence="3" type="ORF">C3E78_10855</name>
</gene>